<evidence type="ECO:0000313" key="2">
    <source>
        <dbReference type="EMBL" id="ACD96570.1"/>
    </source>
</evidence>
<evidence type="ECO:0000256" key="1">
    <source>
        <dbReference type="SAM" id="Phobius"/>
    </source>
</evidence>
<evidence type="ECO:0000313" key="3">
    <source>
        <dbReference type="Proteomes" id="UP000002420"/>
    </source>
</evidence>
<keyword evidence="3" id="KW-1185">Reference proteome</keyword>
<reference evidence="2 3" key="1">
    <citation type="submission" date="2008-05" db="EMBL/GenBank/DDBJ databases">
        <title>Complete sequence of chromosome of Geobacter lovleyi SZ.</title>
        <authorList>
            <consortium name="US DOE Joint Genome Institute"/>
            <person name="Lucas S."/>
            <person name="Copeland A."/>
            <person name="Lapidus A."/>
            <person name="Glavina del Rio T."/>
            <person name="Dalin E."/>
            <person name="Tice H."/>
            <person name="Bruce D."/>
            <person name="Goodwin L."/>
            <person name="Pitluck S."/>
            <person name="Chertkov O."/>
            <person name="Meincke L."/>
            <person name="Brettin T."/>
            <person name="Detter J.C."/>
            <person name="Han C."/>
            <person name="Tapia R."/>
            <person name="Kuske C.R."/>
            <person name="Schmutz J."/>
            <person name="Larimer F."/>
            <person name="Land M."/>
            <person name="Hauser L."/>
            <person name="Kyrpides N."/>
            <person name="Mikhailova N."/>
            <person name="Sung Y."/>
            <person name="Fletcher K.E."/>
            <person name="Ritalahti K.M."/>
            <person name="Loeffler F.E."/>
            <person name="Richardson P."/>
        </authorList>
    </citation>
    <scope>NUCLEOTIDE SEQUENCE [LARGE SCALE GENOMIC DNA]</scope>
    <source>
        <strain evidence="3">ATCC BAA-1151 / DSM 17278 / SZ</strain>
    </source>
</reference>
<keyword evidence="1" id="KW-0472">Membrane</keyword>
<protein>
    <submittedName>
        <fullName evidence="2">Uncharacterized protein</fullName>
    </submittedName>
</protein>
<dbReference type="AlphaFoldDB" id="B3E7Z7"/>
<gene>
    <name evidence="2" type="ordered locus">Glov_2857</name>
</gene>
<dbReference type="STRING" id="398767.Glov_2857"/>
<dbReference type="KEGG" id="glo:Glov_2857"/>
<dbReference type="EMBL" id="CP001089">
    <property type="protein sequence ID" value="ACD96570.1"/>
    <property type="molecule type" value="Genomic_DNA"/>
</dbReference>
<dbReference type="Proteomes" id="UP000002420">
    <property type="component" value="Chromosome"/>
</dbReference>
<name>B3E7Z7_TRIL1</name>
<keyword evidence="1" id="KW-0812">Transmembrane</keyword>
<organism evidence="2 3">
    <name type="scientific">Trichlorobacter lovleyi (strain ATCC BAA-1151 / DSM 17278 / SZ)</name>
    <name type="common">Geobacter lovleyi</name>
    <dbReference type="NCBI Taxonomy" id="398767"/>
    <lineage>
        <taxon>Bacteria</taxon>
        <taxon>Pseudomonadati</taxon>
        <taxon>Thermodesulfobacteriota</taxon>
        <taxon>Desulfuromonadia</taxon>
        <taxon>Geobacterales</taxon>
        <taxon>Geobacteraceae</taxon>
        <taxon>Trichlorobacter</taxon>
    </lineage>
</organism>
<proteinExistence type="predicted"/>
<feature type="transmembrane region" description="Helical" evidence="1">
    <location>
        <begin position="6"/>
        <end position="23"/>
    </location>
</feature>
<sequence>MEFMAIQIITIVIAALVLASQYWQDFKERREKKIDTLPSQKARCSRRQLRIRR</sequence>
<accession>B3E7Z7</accession>
<keyword evidence="1" id="KW-1133">Transmembrane helix</keyword>
<dbReference type="HOGENOM" id="CLU_3061950_0_0_7"/>